<keyword evidence="9 16" id="KW-0378">Hydrolase</keyword>
<evidence type="ECO:0000256" key="3">
    <source>
        <dbReference type="ARBA" id="ARBA00007447"/>
    </source>
</evidence>
<evidence type="ECO:0000256" key="16">
    <source>
        <dbReference type="RuleBase" id="RU000454"/>
    </source>
</evidence>
<feature type="disulfide bond" evidence="15">
    <location>
        <begin position="271"/>
        <end position="280"/>
    </location>
</feature>
<dbReference type="AlphaFoldDB" id="A0A8V1AAZ8"/>
<evidence type="ECO:0000256" key="11">
    <source>
        <dbReference type="ARBA" id="ARBA00023157"/>
    </source>
</evidence>
<keyword evidence="10" id="KW-0865">Zymogen</keyword>
<evidence type="ECO:0000256" key="2">
    <source>
        <dbReference type="ARBA" id="ARBA00004613"/>
    </source>
</evidence>
<evidence type="ECO:0000256" key="12">
    <source>
        <dbReference type="ARBA" id="ARBA00023180"/>
    </source>
</evidence>
<dbReference type="FunFam" id="2.40.70.10:FF:000008">
    <property type="entry name" value="Cathepsin D"/>
    <property type="match status" value="1"/>
</dbReference>
<protein>
    <recommendedName>
        <fullName evidence="4">renin</fullName>
        <ecNumber evidence="4">3.4.23.15</ecNumber>
    </recommendedName>
    <alternativeName>
        <fullName evidence="13">Angiotensinogenase</fullName>
    </alternativeName>
</protein>
<dbReference type="FunCoup" id="A0A8V1AAZ8">
    <property type="interactions" value="52"/>
</dbReference>
<dbReference type="PROSITE" id="PS00141">
    <property type="entry name" value="ASP_PROTEASE"/>
    <property type="match status" value="2"/>
</dbReference>
<evidence type="ECO:0000256" key="9">
    <source>
        <dbReference type="ARBA" id="ARBA00022801"/>
    </source>
</evidence>
<reference evidence="19" key="2">
    <citation type="submission" date="2025-08" db="UniProtKB">
        <authorList>
            <consortium name="Ensembl"/>
        </authorList>
    </citation>
    <scope>IDENTIFICATION</scope>
    <source>
        <strain evidence="19">broiler</strain>
    </source>
</reference>
<dbReference type="FunFam" id="2.40.70.10:FF:000066">
    <property type="entry name" value="Napsin A aspartic peptidase"/>
    <property type="match status" value="1"/>
</dbReference>
<comment type="similarity">
    <text evidence="3 16">Belongs to the peptidase A1 family.</text>
</comment>
<keyword evidence="11 15" id="KW-1015">Disulfide bond</keyword>
<dbReference type="EC" id="3.4.23.15" evidence="4"/>
<sequence>MLPSIVGSPTLPQPTGRRNPQGGRNPAYKASSPLGCGEVSGGGGGRAGSTRCWQEAAEGCSRVCSSWPSHGAPAPSTHQLWLCRGRVVAEGAQCAGFCPLLGFLFGVEDHRALLSAPPHLLRNTFPPPPLSGTISTPRPPCFSSPLPLSTAWHSSTSPSIPTSEASVTPSTCNSNEPSLGLNSARTPRIALRRMPSIRQTLQEMGVKVSDVFPELRQRRCGAGGPRNGTAPTLLTNYLDTQYYGEISIGTPPQTFKVVFDTGSANLWVPSCKCSPLYSACISHSRYDSSKSRTYIANGTGFAIRYGTGSVKGFLSQDVVMVRAHPEFWSSWLCSPYEHNHLPKSMGARLGFAPPPPPPPPPPISMQRPLCPPQVSDIPIIQVFAEATVLPAFPFIFARFDGVLGMGYPSQAIDGITPVFDRILSQQILKEDVFSVYYSRNSPLKPGGEIILGGTDPAYYTGDFHYLSISRSGYWQISMKGVSVGAEMLFCKEGCSVAIDTGASYITGPAGPVSVLMKAIGAAEMTEGEYVVDCEKVPQLPNISFHLGGKAYTLSGSAYVLRQTQYGEDICVVALSGLDIPPPAGPLWILGASFIGHYYTKFDRRNNRIGFATAR</sequence>
<keyword evidence="7" id="KW-0732">Signal</keyword>
<dbReference type="PRINTS" id="PR00792">
    <property type="entry name" value="PEPSIN"/>
</dbReference>
<evidence type="ECO:0000256" key="15">
    <source>
        <dbReference type="PIRSR" id="PIRSR601461-2"/>
    </source>
</evidence>
<comment type="catalytic activity">
    <reaction evidence="1">
        <text>Cleavage of Leu-|-Xaa bond in angiotensinogen to generate angiotensin I.</text>
        <dbReference type="EC" id="3.4.23.15"/>
    </reaction>
</comment>
<accession>A0A8V1AAZ8</accession>
<gene>
    <name evidence="19" type="primary">REN</name>
</gene>
<dbReference type="Ensembl" id="ENSGALT00010067632.1">
    <property type="protein sequence ID" value="ENSGALP00010041375.1"/>
    <property type="gene ID" value="ENSGALG00010027900.1"/>
</dbReference>
<dbReference type="InterPro" id="IPR021109">
    <property type="entry name" value="Peptidase_aspartic_dom_sf"/>
</dbReference>
<proteinExistence type="inferred from homology"/>
<dbReference type="Proteomes" id="UP000000539">
    <property type="component" value="Chromosome 26"/>
</dbReference>
<keyword evidence="20" id="KW-1185">Reference proteome</keyword>
<evidence type="ECO:0000256" key="7">
    <source>
        <dbReference type="ARBA" id="ARBA00022729"/>
    </source>
</evidence>
<dbReference type="PROSITE" id="PS51767">
    <property type="entry name" value="PEPTIDASE_A1"/>
    <property type="match status" value="1"/>
</dbReference>
<evidence type="ECO:0000313" key="19">
    <source>
        <dbReference type="Ensembl" id="ENSGALP00010041375.1"/>
    </source>
</evidence>
<evidence type="ECO:0000256" key="1">
    <source>
        <dbReference type="ARBA" id="ARBA00000430"/>
    </source>
</evidence>
<dbReference type="InterPro" id="IPR033121">
    <property type="entry name" value="PEPTIDASE_A1"/>
</dbReference>
<dbReference type="Gene3D" id="2.40.70.10">
    <property type="entry name" value="Acid Proteases"/>
    <property type="match status" value="2"/>
</dbReference>
<evidence type="ECO:0000256" key="8">
    <source>
        <dbReference type="ARBA" id="ARBA00022750"/>
    </source>
</evidence>
<feature type="active site" evidence="14">
    <location>
        <position position="499"/>
    </location>
</feature>
<keyword evidence="8 16" id="KW-0064">Aspartyl protease</keyword>
<reference evidence="19" key="1">
    <citation type="submission" date="2020-11" db="EMBL/GenBank/DDBJ databases">
        <title>Gallus gallus (Chicken) genome, bGalGal1, GRCg7b, maternal haplotype autosomes + Z &amp; W.</title>
        <authorList>
            <person name="Warren W."/>
            <person name="Formenti G."/>
            <person name="Fedrigo O."/>
            <person name="Haase B."/>
            <person name="Mountcastle J."/>
            <person name="Balacco J."/>
            <person name="Tracey A."/>
            <person name="Schneider V."/>
            <person name="Okimoto R."/>
            <person name="Cheng H."/>
            <person name="Hawken R."/>
            <person name="Howe K."/>
            <person name="Jarvis E.D."/>
        </authorList>
    </citation>
    <scope>NUCLEOTIDE SEQUENCE [LARGE SCALE GENOMIC DNA]</scope>
    <source>
        <strain evidence="19">Broiler</strain>
    </source>
</reference>
<evidence type="ECO:0000313" key="20">
    <source>
        <dbReference type="Proteomes" id="UP000000539"/>
    </source>
</evidence>
<feature type="disulfide bond" evidence="15">
    <location>
        <begin position="533"/>
        <end position="570"/>
    </location>
</feature>
<feature type="region of interest" description="Disordered" evidence="17">
    <location>
        <begin position="153"/>
        <end position="179"/>
    </location>
</feature>
<evidence type="ECO:0000256" key="13">
    <source>
        <dbReference type="ARBA" id="ARBA00032220"/>
    </source>
</evidence>
<evidence type="ECO:0000256" key="10">
    <source>
        <dbReference type="ARBA" id="ARBA00023145"/>
    </source>
</evidence>
<dbReference type="OrthoDB" id="771136at2759"/>
<dbReference type="PANTHER" id="PTHR47966:SF24">
    <property type="entry name" value="RENIN"/>
    <property type="match status" value="1"/>
</dbReference>
<keyword evidence="5" id="KW-0964">Secreted</keyword>
<evidence type="ECO:0000256" key="5">
    <source>
        <dbReference type="ARBA" id="ARBA00022525"/>
    </source>
</evidence>
<dbReference type="SUPFAM" id="SSF50630">
    <property type="entry name" value="Acid proteases"/>
    <property type="match status" value="1"/>
</dbReference>
<feature type="region of interest" description="Disordered" evidence="17">
    <location>
        <begin position="1"/>
        <end position="34"/>
    </location>
</feature>
<feature type="domain" description="Peptidase A1" evidence="18">
    <location>
        <begin position="242"/>
        <end position="611"/>
    </location>
</feature>
<feature type="active site" evidence="14">
    <location>
        <position position="260"/>
    </location>
</feature>
<comment type="subcellular location">
    <subcellularLocation>
        <location evidence="2">Secreted</location>
    </subcellularLocation>
</comment>
<dbReference type="GeneTree" id="ENSGT00940000157898"/>
<evidence type="ECO:0000259" key="18">
    <source>
        <dbReference type="PROSITE" id="PS51767"/>
    </source>
</evidence>
<keyword evidence="12" id="KW-0325">Glycoprotein</keyword>
<dbReference type="InterPro" id="IPR001969">
    <property type="entry name" value="Aspartic_peptidase_AS"/>
</dbReference>
<dbReference type="PANTHER" id="PTHR47966">
    <property type="entry name" value="BETA-SITE APP-CLEAVING ENZYME, ISOFORM A-RELATED"/>
    <property type="match status" value="1"/>
</dbReference>
<dbReference type="GO" id="GO:0004190">
    <property type="term" value="F:aspartic-type endopeptidase activity"/>
    <property type="evidence" value="ECO:0000318"/>
    <property type="project" value="GO_Central"/>
</dbReference>
<evidence type="ECO:0000256" key="4">
    <source>
        <dbReference type="ARBA" id="ARBA00013216"/>
    </source>
</evidence>
<organism evidence="19 20">
    <name type="scientific">Gallus gallus</name>
    <name type="common">Chicken</name>
    <dbReference type="NCBI Taxonomy" id="9031"/>
    <lineage>
        <taxon>Eukaryota</taxon>
        <taxon>Metazoa</taxon>
        <taxon>Chordata</taxon>
        <taxon>Craniata</taxon>
        <taxon>Vertebrata</taxon>
        <taxon>Euteleostomi</taxon>
        <taxon>Archelosauria</taxon>
        <taxon>Archosauria</taxon>
        <taxon>Dinosauria</taxon>
        <taxon>Saurischia</taxon>
        <taxon>Theropoda</taxon>
        <taxon>Coelurosauria</taxon>
        <taxon>Aves</taxon>
        <taxon>Neognathae</taxon>
        <taxon>Galloanserae</taxon>
        <taxon>Galliformes</taxon>
        <taxon>Phasianidae</taxon>
        <taxon>Phasianinae</taxon>
        <taxon>Gallus</taxon>
    </lineage>
</organism>
<dbReference type="GO" id="GO:0005615">
    <property type="term" value="C:extracellular space"/>
    <property type="evidence" value="ECO:0000318"/>
    <property type="project" value="GO_Central"/>
</dbReference>
<reference evidence="19" key="3">
    <citation type="submission" date="2025-09" db="UniProtKB">
        <authorList>
            <consortium name="Ensembl"/>
        </authorList>
    </citation>
    <scope>IDENTIFICATION</scope>
    <source>
        <strain evidence="19">broiler</strain>
    </source>
</reference>
<evidence type="ECO:0000256" key="17">
    <source>
        <dbReference type="SAM" id="MobiDB-lite"/>
    </source>
</evidence>
<dbReference type="InterPro" id="IPR001461">
    <property type="entry name" value="Aspartic_peptidase_A1"/>
</dbReference>
<evidence type="ECO:0000256" key="14">
    <source>
        <dbReference type="PIRSR" id="PIRSR601461-1"/>
    </source>
</evidence>
<keyword evidence="6 16" id="KW-0645">Protease</keyword>
<evidence type="ECO:0000256" key="6">
    <source>
        <dbReference type="ARBA" id="ARBA00022670"/>
    </source>
</evidence>
<dbReference type="GO" id="GO:0002003">
    <property type="term" value="P:angiotensin maturation"/>
    <property type="evidence" value="ECO:0000318"/>
    <property type="project" value="GO_Central"/>
</dbReference>
<feature type="disulfide bond" evidence="15">
    <location>
        <begin position="490"/>
        <end position="494"/>
    </location>
</feature>
<name>A0A8V1AAZ8_CHICK</name>
<dbReference type="Pfam" id="PF00026">
    <property type="entry name" value="Asp"/>
    <property type="match status" value="2"/>
</dbReference>